<dbReference type="Proteomes" id="UP001057580">
    <property type="component" value="Chromosome"/>
</dbReference>
<feature type="binding site" evidence="12">
    <location>
        <position position="29"/>
    </location>
    <ligand>
        <name>Zn(2+)</name>
        <dbReference type="ChEBI" id="CHEBI:29105"/>
    </ligand>
</feature>
<feature type="compositionally biased region" description="Basic and acidic residues" evidence="13">
    <location>
        <begin position="193"/>
        <end position="202"/>
    </location>
</feature>
<evidence type="ECO:0000256" key="2">
    <source>
        <dbReference type="ARBA" id="ARBA00005594"/>
    </source>
</evidence>
<dbReference type="GeneID" id="74941767"/>
<feature type="region of interest" description="Disordered" evidence="13">
    <location>
        <begin position="192"/>
        <end position="221"/>
    </location>
</feature>
<comment type="subcellular location">
    <subcellularLocation>
        <location evidence="1 12">Cytoplasm</location>
    </subcellularLocation>
</comment>
<reference evidence="15" key="1">
    <citation type="submission" date="2022-09" db="EMBL/GenBank/DDBJ databases">
        <title>Diverse halophilic archaea isolated from saline environments.</title>
        <authorList>
            <person name="Cui H.-L."/>
        </authorList>
    </citation>
    <scope>NUCLEOTIDE SEQUENCE</scope>
    <source>
        <strain evidence="15">ZS-35-S2</strain>
    </source>
</reference>
<evidence type="ECO:0000256" key="10">
    <source>
        <dbReference type="ARBA" id="ARBA00023146"/>
    </source>
</evidence>
<dbReference type="PANTHER" id="PTHR10890:SF3">
    <property type="entry name" value="CYSTEINE--TRNA LIGASE, CYTOPLASMIC"/>
    <property type="match status" value="1"/>
</dbReference>
<evidence type="ECO:0000256" key="5">
    <source>
        <dbReference type="ARBA" id="ARBA00022723"/>
    </source>
</evidence>
<evidence type="ECO:0000256" key="8">
    <source>
        <dbReference type="ARBA" id="ARBA00022840"/>
    </source>
</evidence>
<keyword evidence="9 12" id="KW-0648">Protein biosynthesis</keyword>
<dbReference type="InterPro" id="IPR009080">
    <property type="entry name" value="tRNAsynth_Ia_anticodon-bd"/>
</dbReference>
<keyword evidence="7 12" id="KW-0862">Zinc</keyword>
<comment type="similarity">
    <text evidence="2 12">Belongs to the class-I aminoacyl-tRNA synthetase family.</text>
</comment>
<protein>
    <recommendedName>
        <fullName evidence="12">Cysteine--tRNA ligase</fullName>
        <ecNumber evidence="12">6.1.1.16</ecNumber>
    </recommendedName>
    <alternativeName>
        <fullName evidence="12">Cysteinyl-tRNA synthetase</fullName>
        <shortName evidence="12">CysRS</shortName>
    </alternativeName>
</protein>
<keyword evidence="5 12" id="KW-0479">Metal-binding</keyword>
<evidence type="ECO:0000256" key="3">
    <source>
        <dbReference type="ARBA" id="ARBA00022490"/>
    </source>
</evidence>
<evidence type="ECO:0000256" key="11">
    <source>
        <dbReference type="ARBA" id="ARBA00047398"/>
    </source>
</evidence>
<evidence type="ECO:0000259" key="14">
    <source>
        <dbReference type="SMART" id="SM00840"/>
    </source>
</evidence>
<dbReference type="HAMAP" id="MF_00041">
    <property type="entry name" value="Cys_tRNA_synth"/>
    <property type="match status" value="1"/>
</dbReference>
<name>A0A9E7UBV6_9EURY</name>
<feature type="binding site" evidence="12">
    <location>
        <position position="231"/>
    </location>
    <ligand>
        <name>Zn(2+)</name>
        <dbReference type="ChEBI" id="CHEBI:29105"/>
    </ligand>
</feature>
<evidence type="ECO:0000256" key="12">
    <source>
        <dbReference type="HAMAP-Rule" id="MF_00041"/>
    </source>
</evidence>
<evidence type="ECO:0000256" key="7">
    <source>
        <dbReference type="ARBA" id="ARBA00022833"/>
    </source>
</evidence>
<dbReference type="InterPro" id="IPR056411">
    <property type="entry name" value="CysS_C"/>
</dbReference>
<dbReference type="InterPro" id="IPR015803">
    <property type="entry name" value="Cys-tRNA-ligase"/>
</dbReference>
<evidence type="ECO:0000256" key="4">
    <source>
        <dbReference type="ARBA" id="ARBA00022598"/>
    </source>
</evidence>
<dbReference type="GO" id="GO:0004817">
    <property type="term" value="F:cysteine-tRNA ligase activity"/>
    <property type="evidence" value="ECO:0007669"/>
    <property type="project" value="UniProtKB-UniRule"/>
</dbReference>
<keyword evidence="8 12" id="KW-0067">ATP-binding</keyword>
<comment type="catalytic activity">
    <reaction evidence="11 12">
        <text>tRNA(Cys) + L-cysteine + ATP = L-cysteinyl-tRNA(Cys) + AMP + diphosphate</text>
        <dbReference type="Rhea" id="RHEA:17773"/>
        <dbReference type="Rhea" id="RHEA-COMP:9661"/>
        <dbReference type="Rhea" id="RHEA-COMP:9679"/>
        <dbReference type="ChEBI" id="CHEBI:30616"/>
        <dbReference type="ChEBI" id="CHEBI:33019"/>
        <dbReference type="ChEBI" id="CHEBI:35235"/>
        <dbReference type="ChEBI" id="CHEBI:78442"/>
        <dbReference type="ChEBI" id="CHEBI:78517"/>
        <dbReference type="ChEBI" id="CHEBI:456215"/>
        <dbReference type="EC" id="6.1.1.16"/>
    </reaction>
</comment>
<accession>A0A9E7UBV6</accession>
<feature type="short sequence motif" description="'HIGH' region" evidence="12">
    <location>
        <begin position="31"/>
        <end position="41"/>
    </location>
</feature>
<dbReference type="NCBIfam" id="TIGR00435">
    <property type="entry name" value="cysS"/>
    <property type="match status" value="1"/>
</dbReference>
<dbReference type="InterPro" id="IPR014729">
    <property type="entry name" value="Rossmann-like_a/b/a_fold"/>
</dbReference>
<dbReference type="EC" id="6.1.1.16" evidence="12"/>
<dbReference type="SUPFAM" id="SSF52374">
    <property type="entry name" value="Nucleotidylyl transferase"/>
    <property type="match status" value="1"/>
</dbReference>
<dbReference type="Gene3D" id="3.40.50.620">
    <property type="entry name" value="HUPs"/>
    <property type="match status" value="1"/>
</dbReference>
<dbReference type="RefSeq" id="WP_260594755.1">
    <property type="nucleotide sequence ID" value="NZ_CP104003.1"/>
</dbReference>
<dbReference type="GO" id="GO:0006423">
    <property type="term" value="P:cysteinyl-tRNA aminoacylation"/>
    <property type="evidence" value="ECO:0007669"/>
    <property type="project" value="UniProtKB-UniRule"/>
</dbReference>
<keyword evidence="16" id="KW-1185">Reference proteome</keyword>
<dbReference type="PRINTS" id="PR00983">
    <property type="entry name" value="TRNASYNTHCYS"/>
</dbReference>
<dbReference type="SUPFAM" id="SSF47323">
    <property type="entry name" value="Anticodon-binding domain of a subclass of class I aminoacyl-tRNA synthetases"/>
    <property type="match status" value="1"/>
</dbReference>
<dbReference type="AlphaFoldDB" id="A0A9E7UBV6"/>
<dbReference type="GO" id="GO:0005737">
    <property type="term" value="C:cytoplasm"/>
    <property type="evidence" value="ECO:0007669"/>
    <property type="project" value="UniProtKB-SubCell"/>
</dbReference>
<dbReference type="KEGG" id="ssai:N0B31_05055"/>
<dbReference type="GO" id="GO:0008270">
    <property type="term" value="F:zinc ion binding"/>
    <property type="evidence" value="ECO:0007669"/>
    <property type="project" value="UniProtKB-UniRule"/>
</dbReference>
<evidence type="ECO:0000256" key="13">
    <source>
        <dbReference type="SAM" id="MobiDB-lite"/>
    </source>
</evidence>
<keyword evidence="3 12" id="KW-0963">Cytoplasm</keyword>
<comment type="cofactor">
    <cofactor evidence="12">
        <name>Zn(2+)</name>
        <dbReference type="ChEBI" id="CHEBI:29105"/>
    </cofactor>
    <text evidence="12">Binds 1 zinc ion per subunit.</text>
</comment>
<proteinExistence type="inferred from homology"/>
<feature type="binding site" evidence="12">
    <location>
        <position position="291"/>
    </location>
    <ligand>
        <name>ATP</name>
        <dbReference type="ChEBI" id="CHEBI:30616"/>
    </ligand>
</feature>
<dbReference type="Pfam" id="PF23493">
    <property type="entry name" value="CysS_C"/>
    <property type="match status" value="1"/>
</dbReference>
<dbReference type="Pfam" id="PF01406">
    <property type="entry name" value="tRNA-synt_1e"/>
    <property type="match status" value="1"/>
</dbReference>
<feature type="short sequence motif" description="'KMSKS' region" evidence="12">
    <location>
        <begin position="288"/>
        <end position="292"/>
    </location>
</feature>
<dbReference type="EMBL" id="CP104003">
    <property type="protein sequence ID" value="UWM55653.1"/>
    <property type="molecule type" value="Genomic_DNA"/>
</dbReference>
<dbReference type="PANTHER" id="PTHR10890">
    <property type="entry name" value="CYSTEINYL-TRNA SYNTHETASE"/>
    <property type="match status" value="1"/>
</dbReference>
<feature type="domain" description="Cysteinyl-tRNA synthetase class Ia DALR" evidence="14">
    <location>
        <begin position="376"/>
        <end position="443"/>
    </location>
</feature>
<gene>
    <name evidence="12 15" type="primary">cysS</name>
    <name evidence="15" type="ORF">N0B31_05055</name>
</gene>
<dbReference type="InterPro" id="IPR015273">
    <property type="entry name" value="Cys-tRNA-synt_Ia_DALR"/>
</dbReference>
<dbReference type="InterPro" id="IPR032678">
    <property type="entry name" value="tRNA-synt_1_cat_dom"/>
</dbReference>
<dbReference type="Pfam" id="PF09190">
    <property type="entry name" value="DALR_2"/>
    <property type="match status" value="1"/>
</dbReference>
<keyword evidence="10 12" id="KW-0030">Aminoacyl-tRNA synthetase</keyword>
<evidence type="ECO:0000256" key="1">
    <source>
        <dbReference type="ARBA" id="ARBA00004496"/>
    </source>
</evidence>
<feature type="binding site" evidence="12">
    <location>
        <position position="260"/>
    </location>
    <ligand>
        <name>Zn(2+)</name>
        <dbReference type="ChEBI" id="CHEBI:29105"/>
    </ligand>
</feature>
<keyword evidence="6 12" id="KW-0547">Nucleotide-binding</keyword>
<dbReference type="SMART" id="SM00840">
    <property type="entry name" value="DALR_2"/>
    <property type="match status" value="1"/>
</dbReference>
<feature type="binding site" evidence="12">
    <location>
        <position position="256"/>
    </location>
    <ligand>
        <name>Zn(2+)</name>
        <dbReference type="ChEBI" id="CHEBI:29105"/>
    </ligand>
</feature>
<dbReference type="Gene3D" id="1.20.120.1910">
    <property type="entry name" value="Cysteine-tRNA ligase, C-terminal anti-codon recognition domain"/>
    <property type="match status" value="1"/>
</dbReference>
<dbReference type="GO" id="GO:0005524">
    <property type="term" value="F:ATP binding"/>
    <property type="evidence" value="ECO:0007669"/>
    <property type="project" value="UniProtKB-UniRule"/>
</dbReference>
<evidence type="ECO:0000313" key="16">
    <source>
        <dbReference type="Proteomes" id="UP001057580"/>
    </source>
</evidence>
<dbReference type="CDD" id="cd00672">
    <property type="entry name" value="CysRS_core"/>
    <property type="match status" value="1"/>
</dbReference>
<evidence type="ECO:0000313" key="15">
    <source>
        <dbReference type="EMBL" id="UWM55653.1"/>
    </source>
</evidence>
<organism evidence="15 16">
    <name type="scientific">Salinirubellus salinus</name>
    <dbReference type="NCBI Taxonomy" id="1364945"/>
    <lineage>
        <taxon>Archaea</taxon>
        <taxon>Methanobacteriati</taxon>
        <taxon>Methanobacteriota</taxon>
        <taxon>Stenosarchaea group</taxon>
        <taxon>Halobacteria</taxon>
        <taxon>Halobacteriales</taxon>
        <taxon>Natronomonadaceae</taxon>
        <taxon>Salinirubellus</taxon>
    </lineage>
</organism>
<sequence>MSLRVTNTRTGEREPFEPQDPDEVLLYYCGLTVSDHAHLGHARSWVHVDVMHRWLEHSGYTVRHVENVTDVNEKIVARIGEVGDTEREVAAHYLASVVEDMRGLNLKRAEVYPRVTEHVPEIIDLVETLVEKGYAYESNGSVYFDVTSFDRYGELSNQSVEELEAQGEADERAEKRHPQDFALWKADGVSRTAVEEHRKSDAPDLDDEAYPTGETWDSPWGEGRPGWHVECSAMSMTHLDSTIDIHVGGQDLVFPHHENEVAQSEAATGETFARYWLHTALLETEGEKMSSSLGNFFTVSNALRELGVNVLRSFFLAGGYNTRQTYSETTISEAEERWERLERGYDRAVAALDSVDAHTKVTDDDLRTAVETTREAFAAAMDDDFNTRGALTALLELGAAVNRHVDANDTYDYRGLKAAVDAYEELGEGVLGFSFAGEAEGEVLVGDLVELVLSLREDAREAGEYERADALRDDLEALGIEVQDTDDGPTFRL</sequence>
<evidence type="ECO:0000256" key="9">
    <source>
        <dbReference type="ARBA" id="ARBA00022917"/>
    </source>
</evidence>
<evidence type="ECO:0000256" key="6">
    <source>
        <dbReference type="ARBA" id="ARBA00022741"/>
    </source>
</evidence>
<dbReference type="InterPro" id="IPR024909">
    <property type="entry name" value="Cys-tRNA/MSH_ligase"/>
</dbReference>
<keyword evidence="4 12" id="KW-0436">Ligase</keyword>